<evidence type="ECO:0000259" key="5">
    <source>
        <dbReference type="Pfam" id="PF00298"/>
    </source>
</evidence>
<dbReference type="HOGENOM" id="CLU_074237_5_2_1"/>
<comment type="similarity">
    <text evidence="1">Belongs to the universal ribosomal protein uL11 family.</text>
</comment>
<dbReference type="Ensembl" id="ENSMPUT00000008627.1">
    <property type="protein sequence ID" value="ENSMPUP00000008491.1"/>
    <property type="gene ID" value="ENSMPUG00000008556.1"/>
</dbReference>
<proteinExistence type="inferred from homology"/>
<dbReference type="EMBL" id="AEYP01004418">
    <property type="status" value="NOT_ANNOTATED_CDS"/>
    <property type="molecule type" value="Genomic_DNA"/>
</dbReference>
<dbReference type="InterPro" id="IPR000911">
    <property type="entry name" value="Ribosomal_uL11"/>
</dbReference>
<evidence type="ECO:0000256" key="4">
    <source>
        <dbReference type="SAM" id="MobiDB-lite"/>
    </source>
</evidence>
<protein>
    <recommendedName>
        <fullName evidence="5">Large ribosomal subunit protein uL11 C-terminal domain-containing protein</fullName>
    </recommendedName>
</protein>
<dbReference type="SUPFAM" id="SSF54747">
    <property type="entry name" value="Ribosomal L11/L12e N-terminal domain"/>
    <property type="match status" value="1"/>
</dbReference>
<dbReference type="GeneTree" id="ENSGT00390000006922"/>
<dbReference type="eggNOG" id="KOG0886">
    <property type="taxonomic scope" value="Eukaryota"/>
</dbReference>
<dbReference type="GO" id="GO:0003735">
    <property type="term" value="F:structural constituent of ribosome"/>
    <property type="evidence" value="ECO:0007669"/>
    <property type="project" value="InterPro"/>
</dbReference>
<sequence>TPPKFDPNKIRVLLRLVVGKLVPPLPWPQDGPSGSISKKAWGDDTTKTTSDWGMRIPVKLTVQNRVVPSASPMIFKALKESKRQTQKNIKDSVAIIFDEIVNIAQQMQHQPFTREFSGTIKEMLGIVQSVSCSFDGHHLHDIIDGISSGTIGCLTT</sequence>
<evidence type="ECO:0000313" key="6">
    <source>
        <dbReference type="Ensembl" id="ENSMPUP00000008491.1"/>
    </source>
</evidence>
<organism evidence="6">
    <name type="scientific">Mustela putorius furo</name>
    <name type="common">European domestic ferret</name>
    <name type="synonym">Mustela furo</name>
    <dbReference type="NCBI Taxonomy" id="9669"/>
    <lineage>
        <taxon>Eukaryota</taxon>
        <taxon>Metazoa</taxon>
        <taxon>Chordata</taxon>
        <taxon>Craniata</taxon>
        <taxon>Vertebrata</taxon>
        <taxon>Euteleostomi</taxon>
        <taxon>Mammalia</taxon>
        <taxon>Eutheria</taxon>
        <taxon>Laurasiatheria</taxon>
        <taxon>Carnivora</taxon>
        <taxon>Caniformia</taxon>
        <taxon>Musteloidea</taxon>
        <taxon>Mustelidae</taxon>
        <taxon>Mustelinae</taxon>
        <taxon>Mustela</taxon>
    </lineage>
</organism>
<dbReference type="SMART" id="SM00649">
    <property type="entry name" value="RL11"/>
    <property type="match status" value="1"/>
</dbReference>
<dbReference type="SUPFAM" id="SSF46906">
    <property type="entry name" value="Ribosomal protein L11, C-terminal domain"/>
    <property type="match status" value="1"/>
</dbReference>
<dbReference type="Pfam" id="PF00298">
    <property type="entry name" value="Ribosomal_L11"/>
    <property type="match status" value="1"/>
</dbReference>
<evidence type="ECO:0000256" key="2">
    <source>
        <dbReference type="ARBA" id="ARBA00022980"/>
    </source>
</evidence>
<dbReference type="GO" id="GO:0022625">
    <property type="term" value="C:cytosolic large ribosomal subunit"/>
    <property type="evidence" value="ECO:0007669"/>
    <property type="project" value="TreeGrafter"/>
</dbReference>
<dbReference type="InterPro" id="IPR036769">
    <property type="entry name" value="Ribosomal_uL11_C_sf"/>
</dbReference>
<dbReference type="GO" id="GO:0070180">
    <property type="term" value="F:large ribosomal subunit rRNA binding"/>
    <property type="evidence" value="ECO:0007669"/>
    <property type="project" value="TreeGrafter"/>
</dbReference>
<dbReference type="InterPro" id="IPR036796">
    <property type="entry name" value="Ribosomal_uL11_N_sf"/>
</dbReference>
<accession>M3YAY4</accession>
<keyword evidence="2" id="KW-0689">Ribosomal protein</keyword>
<dbReference type="AlphaFoldDB" id="M3YAY4"/>
<dbReference type="Gene3D" id="3.30.1550.10">
    <property type="entry name" value="Ribosomal protein L11/L12, N-terminal domain"/>
    <property type="match status" value="1"/>
</dbReference>
<name>M3YAY4_MUSPF</name>
<evidence type="ECO:0000256" key="3">
    <source>
        <dbReference type="ARBA" id="ARBA00023274"/>
    </source>
</evidence>
<dbReference type="STRING" id="9669.ENSMPUP00000008491"/>
<dbReference type="GO" id="GO:0006412">
    <property type="term" value="P:translation"/>
    <property type="evidence" value="ECO:0007669"/>
    <property type="project" value="InterPro"/>
</dbReference>
<feature type="domain" description="Large ribosomal subunit protein uL11 C-terminal" evidence="5">
    <location>
        <begin position="67"/>
        <end position="130"/>
    </location>
</feature>
<dbReference type="InterPro" id="IPR020783">
    <property type="entry name" value="Ribosomal_uL11_C"/>
</dbReference>
<dbReference type="PANTHER" id="PTHR11661:SF2">
    <property type="entry name" value="LARGE RIBOSOMAL SUBUNIT PROTEIN UL11"/>
    <property type="match status" value="1"/>
</dbReference>
<feature type="region of interest" description="Disordered" evidence="4">
    <location>
        <begin position="28"/>
        <end position="48"/>
    </location>
</feature>
<keyword evidence="3" id="KW-0687">Ribonucleoprotein</keyword>
<dbReference type="InParanoid" id="M3YAY4"/>
<reference evidence="6" key="1">
    <citation type="submission" date="2024-06" db="UniProtKB">
        <authorList>
            <consortium name="Ensembl"/>
        </authorList>
    </citation>
    <scope>IDENTIFICATION</scope>
</reference>
<evidence type="ECO:0000256" key="1">
    <source>
        <dbReference type="ARBA" id="ARBA00010537"/>
    </source>
</evidence>
<dbReference type="PANTHER" id="PTHR11661">
    <property type="entry name" value="60S RIBOSOMAL PROTEIN L12"/>
    <property type="match status" value="1"/>
</dbReference>
<dbReference type="Gene3D" id="1.10.10.250">
    <property type="entry name" value="Ribosomal protein L11, C-terminal domain"/>
    <property type="match status" value="1"/>
</dbReference>